<feature type="signal peptide" evidence="2">
    <location>
        <begin position="1"/>
        <end position="20"/>
    </location>
</feature>
<organism evidence="3 4">
    <name type="scientific">Desulfomicrobium orale DSM 12838</name>
    <dbReference type="NCBI Taxonomy" id="888061"/>
    <lineage>
        <taxon>Bacteria</taxon>
        <taxon>Pseudomonadati</taxon>
        <taxon>Thermodesulfobacteriota</taxon>
        <taxon>Desulfovibrionia</taxon>
        <taxon>Desulfovibrionales</taxon>
        <taxon>Desulfomicrobiaceae</taxon>
        <taxon>Desulfomicrobium</taxon>
    </lineage>
</organism>
<dbReference type="OrthoDB" id="9783163at2"/>
<keyword evidence="2" id="KW-0449">Lipoprotein</keyword>
<dbReference type="NCBIfam" id="TIGR01845">
    <property type="entry name" value="outer_NodT"/>
    <property type="match status" value="1"/>
</dbReference>
<dbReference type="RefSeq" id="WP_066606623.1">
    <property type="nucleotide sequence ID" value="NZ_CP014230.1"/>
</dbReference>
<dbReference type="PANTHER" id="PTHR30203">
    <property type="entry name" value="OUTER MEMBRANE CATION EFFLUX PROTEIN"/>
    <property type="match status" value="1"/>
</dbReference>
<dbReference type="STRING" id="888061.AXF15_09630"/>
<proteinExistence type="inferred from homology"/>
<name>A0A109WBN2_9BACT</name>
<comment type="subcellular location">
    <subcellularLocation>
        <location evidence="2">Cell membrane</location>
        <topology evidence="2">Lipid-anchor</topology>
    </subcellularLocation>
</comment>
<dbReference type="PANTHER" id="PTHR30203:SF33">
    <property type="entry name" value="BLR4455 PROTEIN"/>
    <property type="match status" value="1"/>
</dbReference>
<sequence>MIRYLIFLLLLAGCHPFAPAPVQRPVLPETFPSGSGARVVEDEWWKDFNSSALNGLMDEALTSAPAIRIALARLDQAEAAAAKAGSVLWAQSELNAEAARSWTRADDRSATARQYGLGLAASYELDLWGRVSALRQAGTLAFEAGLEDARISSMTLAGELAEAWINLCSVRKQIGILHQQQKTNAEILSILEIRFTSSLASALDIFQQREAMAQIEAGVPPLLAETVRLENRINLLAGKLPGTPVPPAGELPSPLPLPEAGLPADLLENRPDIRASRLRLEEAGWNLAAAKADRLPALRLTGRFSHEAAEVERIFDNWAANIAAALTAPLLDGGRRAAEVRRQDAVRRERLTDYENTVLTALAETDSGLSAVRKQQEHLAALDIQMDLSARALQNARWRYQNGLLPYNTVLDQRLRLQQLERARVQQQAALLIMQAGLCRSLGKGWRTHFSFPQTGTTP</sequence>
<dbReference type="InterPro" id="IPR003423">
    <property type="entry name" value="OMP_efflux"/>
</dbReference>
<dbReference type="Pfam" id="PF02321">
    <property type="entry name" value="OEP"/>
    <property type="match status" value="2"/>
</dbReference>
<evidence type="ECO:0008006" key="5">
    <source>
        <dbReference type="Google" id="ProtNLM"/>
    </source>
</evidence>
<keyword evidence="4" id="KW-1185">Reference proteome</keyword>
<keyword evidence="2" id="KW-0732">Signal</keyword>
<dbReference type="GO" id="GO:0015562">
    <property type="term" value="F:efflux transmembrane transporter activity"/>
    <property type="evidence" value="ECO:0007669"/>
    <property type="project" value="InterPro"/>
</dbReference>
<dbReference type="GO" id="GO:0005886">
    <property type="term" value="C:plasma membrane"/>
    <property type="evidence" value="ECO:0007669"/>
    <property type="project" value="UniProtKB-SubCell"/>
</dbReference>
<evidence type="ECO:0000313" key="4">
    <source>
        <dbReference type="Proteomes" id="UP000063964"/>
    </source>
</evidence>
<dbReference type="SUPFAM" id="SSF56954">
    <property type="entry name" value="Outer membrane efflux proteins (OEP)"/>
    <property type="match status" value="1"/>
</dbReference>
<dbReference type="Gene3D" id="1.20.1600.10">
    <property type="entry name" value="Outer membrane efflux proteins (OEP)"/>
    <property type="match status" value="1"/>
</dbReference>
<dbReference type="KEGG" id="doa:AXF15_09630"/>
<protein>
    <recommendedName>
        <fullName evidence="5">RND transporter</fullName>
    </recommendedName>
</protein>
<keyword evidence="2" id="KW-0564">Palmitate</keyword>
<dbReference type="Proteomes" id="UP000063964">
    <property type="component" value="Chromosome"/>
</dbReference>
<keyword evidence="2" id="KW-1134">Transmembrane beta strand</keyword>
<feature type="chain" id="PRO_5006989908" description="RND transporter" evidence="2">
    <location>
        <begin position="21"/>
        <end position="459"/>
    </location>
</feature>
<dbReference type="InterPro" id="IPR010131">
    <property type="entry name" value="MdtP/NodT-like"/>
</dbReference>
<evidence type="ECO:0000256" key="1">
    <source>
        <dbReference type="ARBA" id="ARBA00007613"/>
    </source>
</evidence>
<keyword evidence="2" id="KW-0812">Transmembrane</keyword>
<evidence type="ECO:0000313" key="3">
    <source>
        <dbReference type="EMBL" id="AMD93333.1"/>
    </source>
</evidence>
<dbReference type="AlphaFoldDB" id="A0A109WBN2"/>
<reference evidence="4" key="1">
    <citation type="submission" date="2016-02" db="EMBL/GenBank/DDBJ databases">
        <authorList>
            <person name="Holder M.E."/>
            <person name="Ajami N.J."/>
            <person name="Petrosino J.F."/>
        </authorList>
    </citation>
    <scope>NUCLEOTIDE SEQUENCE [LARGE SCALE GENOMIC DNA]</scope>
    <source>
        <strain evidence="4">DSM 12838</strain>
    </source>
</reference>
<keyword evidence="2" id="KW-0472">Membrane</keyword>
<comment type="similarity">
    <text evidence="1 2">Belongs to the outer membrane factor (OMF) (TC 1.B.17) family.</text>
</comment>
<gene>
    <name evidence="3" type="ORF">AXF15_09630</name>
</gene>
<accession>A0A109WBN2</accession>
<dbReference type="EMBL" id="CP014230">
    <property type="protein sequence ID" value="AMD93333.1"/>
    <property type="molecule type" value="Genomic_DNA"/>
</dbReference>
<evidence type="ECO:0000256" key="2">
    <source>
        <dbReference type="RuleBase" id="RU362097"/>
    </source>
</evidence>
<dbReference type="Gene3D" id="2.20.200.10">
    <property type="entry name" value="Outer membrane efflux proteins (OEP)"/>
    <property type="match status" value="1"/>
</dbReference>